<keyword evidence="3" id="KW-0805">Transcription regulation</keyword>
<dbReference type="Pfam" id="PF20451">
    <property type="entry name" value="Calmod_bind_M"/>
    <property type="match status" value="1"/>
</dbReference>
<sequence>MSQKRQQREEGTSFDDKRPKKSPSFKSVVLEVMNLCKLQNLMEPVLEPLIRRVVKEEVDSALRKYIISMKRNCGKDLHLSEPRSLQLQFLNTISLPVFTGTRIEGEGGTSMEVALVDSLTRQVVSNDLGSSAKVEIVVLEGDFDGDEKDNWTFEEFRNNTVRERAGKKPLLSGDVIVTLKDGTGLKHHPPSLSDEVWRLEKIGKDGAFHKRLRKERINTVQDFLMSLFLDPTRLRNILGNGMSAKMWEVTVEHARTCVLDKKLYLYGASQSNGVVFNVVGQVMGIFSNGQYVPSDKLSETEKACFFYTGLITLF</sequence>
<dbReference type="InterPro" id="IPR046831">
    <property type="entry name" value="Calmodulin_bind_N"/>
</dbReference>
<evidence type="ECO:0000259" key="11">
    <source>
        <dbReference type="Pfam" id="PF20452"/>
    </source>
</evidence>
<feature type="region of interest" description="Disordered" evidence="8">
    <location>
        <begin position="1"/>
        <end position="22"/>
    </location>
</feature>
<evidence type="ECO:0000259" key="9">
    <source>
        <dbReference type="Pfam" id="PF07887"/>
    </source>
</evidence>
<dbReference type="InterPro" id="IPR012416">
    <property type="entry name" value="CBP60"/>
</dbReference>
<dbReference type="InterPro" id="IPR046829">
    <property type="entry name" value="Calmod_bind_C"/>
</dbReference>
<evidence type="ECO:0000313" key="12">
    <source>
        <dbReference type="EMBL" id="KAK6123411.1"/>
    </source>
</evidence>
<dbReference type="PANTHER" id="PTHR31713">
    <property type="entry name" value="OS02G0177800 PROTEIN"/>
    <property type="match status" value="1"/>
</dbReference>
<proteinExistence type="inferred from homology"/>
<keyword evidence="4" id="KW-0238">DNA-binding</keyword>
<name>A0ABR0ULT1_REHGL</name>
<evidence type="ECO:0000256" key="3">
    <source>
        <dbReference type="ARBA" id="ARBA00023015"/>
    </source>
</evidence>
<dbReference type="PANTHER" id="PTHR31713:SF14">
    <property type="entry name" value="CALMODULIN-BINDING PROTEIN 60 A"/>
    <property type="match status" value="1"/>
</dbReference>
<evidence type="ECO:0000256" key="2">
    <source>
        <dbReference type="ARBA" id="ARBA00007214"/>
    </source>
</evidence>
<evidence type="ECO:0000256" key="6">
    <source>
        <dbReference type="ARBA" id="ARBA00023163"/>
    </source>
</evidence>
<comment type="subcellular location">
    <subcellularLocation>
        <location evidence="1">Nucleus</location>
    </subcellularLocation>
</comment>
<keyword evidence="6" id="KW-0804">Transcription</keyword>
<keyword evidence="13" id="KW-1185">Reference proteome</keyword>
<gene>
    <name evidence="12" type="ORF">DH2020_042834</name>
</gene>
<feature type="compositionally biased region" description="Basic and acidic residues" evidence="8">
    <location>
        <begin position="1"/>
        <end position="18"/>
    </location>
</feature>
<evidence type="ECO:0000259" key="10">
    <source>
        <dbReference type="Pfam" id="PF20451"/>
    </source>
</evidence>
<reference evidence="12 13" key="1">
    <citation type="journal article" date="2021" name="Comput. Struct. Biotechnol. J.">
        <title>De novo genome assembly of the potent medicinal plant Rehmannia glutinosa using nanopore technology.</title>
        <authorList>
            <person name="Ma L."/>
            <person name="Dong C."/>
            <person name="Song C."/>
            <person name="Wang X."/>
            <person name="Zheng X."/>
            <person name="Niu Y."/>
            <person name="Chen S."/>
            <person name="Feng W."/>
        </authorList>
    </citation>
    <scope>NUCLEOTIDE SEQUENCE [LARGE SCALE GENOMIC DNA]</scope>
    <source>
        <strain evidence="12">DH-2019</strain>
    </source>
</reference>
<keyword evidence="5" id="KW-0010">Activator</keyword>
<accession>A0ABR0ULT1</accession>
<evidence type="ECO:0000256" key="5">
    <source>
        <dbReference type="ARBA" id="ARBA00023159"/>
    </source>
</evidence>
<dbReference type="EMBL" id="JABTTQ020002559">
    <property type="protein sequence ID" value="KAK6123411.1"/>
    <property type="molecule type" value="Genomic_DNA"/>
</dbReference>
<dbReference type="Proteomes" id="UP001318860">
    <property type="component" value="Unassembled WGS sequence"/>
</dbReference>
<evidence type="ECO:0000313" key="13">
    <source>
        <dbReference type="Proteomes" id="UP001318860"/>
    </source>
</evidence>
<dbReference type="InterPro" id="IPR046830">
    <property type="entry name" value="Calmod_bind_M"/>
</dbReference>
<feature type="domain" description="Calmodulin binding protein C-terminal" evidence="11">
    <location>
        <begin position="262"/>
        <end position="303"/>
    </location>
</feature>
<organism evidence="12 13">
    <name type="scientific">Rehmannia glutinosa</name>
    <name type="common">Chinese foxglove</name>
    <dbReference type="NCBI Taxonomy" id="99300"/>
    <lineage>
        <taxon>Eukaryota</taxon>
        <taxon>Viridiplantae</taxon>
        <taxon>Streptophyta</taxon>
        <taxon>Embryophyta</taxon>
        <taxon>Tracheophyta</taxon>
        <taxon>Spermatophyta</taxon>
        <taxon>Magnoliopsida</taxon>
        <taxon>eudicotyledons</taxon>
        <taxon>Gunneridae</taxon>
        <taxon>Pentapetalae</taxon>
        <taxon>asterids</taxon>
        <taxon>lamiids</taxon>
        <taxon>Lamiales</taxon>
        <taxon>Orobanchaceae</taxon>
        <taxon>Rehmannieae</taxon>
        <taxon>Rehmannia</taxon>
    </lineage>
</organism>
<evidence type="ECO:0000256" key="8">
    <source>
        <dbReference type="SAM" id="MobiDB-lite"/>
    </source>
</evidence>
<keyword evidence="7" id="KW-0539">Nucleus</keyword>
<feature type="domain" description="Calmodulin binding protein-like N-terminal" evidence="9">
    <location>
        <begin position="85"/>
        <end position="185"/>
    </location>
</feature>
<evidence type="ECO:0000256" key="4">
    <source>
        <dbReference type="ARBA" id="ARBA00023125"/>
    </source>
</evidence>
<protein>
    <submittedName>
        <fullName evidence="12">Uncharacterized protein</fullName>
    </submittedName>
</protein>
<comment type="caution">
    <text evidence="12">The sequence shown here is derived from an EMBL/GenBank/DDBJ whole genome shotgun (WGS) entry which is preliminary data.</text>
</comment>
<comment type="similarity">
    <text evidence="2">Belongs to the plant ACBP60 protein family.</text>
</comment>
<evidence type="ECO:0000256" key="1">
    <source>
        <dbReference type="ARBA" id="ARBA00004123"/>
    </source>
</evidence>
<evidence type="ECO:0000256" key="7">
    <source>
        <dbReference type="ARBA" id="ARBA00023242"/>
    </source>
</evidence>
<feature type="domain" description="Calmodulin binding protein central" evidence="10">
    <location>
        <begin position="192"/>
        <end position="257"/>
    </location>
</feature>
<dbReference type="Pfam" id="PF07887">
    <property type="entry name" value="Calmodulin_bind"/>
    <property type="match status" value="1"/>
</dbReference>
<dbReference type="Pfam" id="PF20452">
    <property type="entry name" value="Calmod_bind_C"/>
    <property type="match status" value="1"/>
</dbReference>